<organism evidence="1 2">
    <name type="scientific">Catharanthus roseus</name>
    <name type="common">Madagascar periwinkle</name>
    <name type="synonym">Vinca rosea</name>
    <dbReference type="NCBI Taxonomy" id="4058"/>
    <lineage>
        <taxon>Eukaryota</taxon>
        <taxon>Viridiplantae</taxon>
        <taxon>Streptophyta</taxon>
        <taxon>Embryophyta</taxon>
        <taxon>Tracheophyta</taxon>
        <taxon>Spermatophyta</taxon>
        <taxon>Magnoliopsida</taxon>
        <taxon>eudicotyledons</taxon>
        <taxon>Gunneridae</taxon>
        <taxon>Pentapetalae</taxon>
        <taxon>asterids</taxon>
        <taxon>lamiids</taxon>
        <taxon>Gentianales</taxon>
        <taxon>Apocynaceae</taxon>
        <taxon>Rauvolfioideae</taxon>
        <taxon>Vinceae</taxon>
        <taxon>Catharanthinae</taxon>
        <taxon>Catharanthus</taxon>
    </lineage>
</organism>
<proteinExistence type="predicted"/>
<reference evidence="2" key="1">
    <citation type="journal article" date="2023" name="Nat. Plants">
        <title>Single-cell RNA sequencing provides a high-resolution roadmap for understanding the multicellular compartmentation of specialized metabolism.</title>
        <authorList>
            <person name="Sun S."/>
            <person name="Shen X."/>
            <person name="Li Y."/>
            <person name="Li Y."/>
            <person name="Wang S."/>
            <person name="Li R."/>
            <person name="Zhang H."/>
            <person name="Shen G."/>
            <person name="Guo B."/>
            <person name="Wei J."/>
            <person name="Xu J."/>
            <person name="St-Pierre B."/>
            <person name="Chen S."/>
            <person name="Sun C."/>
        </authorList>
    </citation>
    <scope>NUCLEOTIDE SEQUENCE [LARGE SCALE GENOMIC DNA]</scope>
</reference>
<gene>
    <name evidence="1" type="ORF">M9H77_10479</name>
</gene>
<keyword evidence="2" id="KW-1185">Reference proteome</keyword>
<comment type="caution">
    <text evidence="1">The sequence shown here is derived from an EMBL/GenBank/DDBJ whole genome shotgun (WGS) entry which is preliminary data.</text>
</comment>
<protein>
    <submittedName>
        <fullName evidence="1">Uncharacterized protein</fullName>
    </submittedName>
</protein>
<dbReference type="EMBL" id="CM044703">
    <property type="protein sequence ID" value="KAI5670115.1"/>
    <property type="molecule type" value="Genomic_DNA"/>
</dbReference>
<evidence type="ECO:0000313" key="1">
    <source>
        <dbReference type="EMBL" id="KAI5670115.1"/>
    </source>
</evidence>
<dbReference type="Proteomes" id="UP001060085">
    <property type="component" value="Linkage Group LG03"/>
</dbReference>
<accession>A0ACC0BBS5</accession>
<evidence type="ECO:0000313" key="2">
    <source>
        <dbReference type="Proteomes" id="UP001060085"/>
    </source>
</evidence>
<sequence length="531" mass="58125">MENGPGMKIRHWNLSAGQKLEGHSMAKGQSLVDCVCCTCLTIGPPLAVSFCGCFRSFSRSISSFHIISSVDFIFCCSHGRSSVGFGVAELVLRAKDRRVTMIYILHLGTGQSGGALRARDFAFWSQDFIFCYNHHYSIPILLSRPSTLLPDSAIRSVPVALSESASAGELIKKLDGIVIRAPGGLEETMPPSPAERNGGESTVGDAPRSLPTPFLTKTYQLVDDPTIDDIISWNDDGSAFIVWNPTEFARDLLPKYFKHNNFSSFVRQLNTYGFRKLVPDRWEFSNECFRRGEKGLLCDIQRRKVVTPAAVSPASPTLPPVVAVKAQAPLLTVSPTDSGEEQVISSTSSPGTVREPAPNASGTAELIGENERLKKENIQLNKELSEMKSLCNNIYVLMSSYAGNNNNNNNSSSGGGNNDQSAESSQVMKALDLLPASRSRLCEEMMNTDDGGGGEDRMDLDARLFGVAIGMKRARQNERAMADDYRELQLQQPGTEVKSEPLDQLNGGNSQKTSWCNKQCQRQNSISRVCM</sequence>
<name>A0ACC0BBS5_CATRO</name>